<evidence type="ECO:0000313" key="5">
    <source>
        <dbReference type="EMBL" id="KAA8880633.1"/>
    </source>
</evidence>
<feature type="region of interest" description="Disordered" evidence="2">
    <location>
        <begin position="468"/>
        <end position="495"/>
    </location>
</feature>
<dbReference type="OrthoDB" id="9797528at2"/>
<comment type="caution">
    <text evidence="5">The sequence shown here is derived from an EMBL/GenBank/DDBJ whole genome shotgun (WGS) entry which is preliminary data.</text>
</comment>
<dbReference type="InterPro" id="IPR042183">
    <property type="entry name" value="MmgE/PrpD_sf_1"/>
</dbReference>
<dbReference type="Gene3D" id="1.10.4100.10">
    <property type="entry name" value="2-methylcitrate dehydratase PrpD"/>
    <property type="match status" value="1"/>
</dbReference>
<dbReference type="RefSeq" id="WP_150407510.1">
    <property type="nucleotide sequence ID" value="NZ_VXLC01000032.1"/>
</dbReference>
<dbReference type="GO" id="GO:0016829">
    <property type="term" value="F:lyase activity"/>
    <property type="evidence" value="ECO:0007669"/>
    <property type="project" value="InterPro"/>
</dbReference>
<sequence>MDIRSIAARLAAWAYDTYRVDLPGPVTARVAAAMLDTTGCLLAGLDSAPAAAVAAYVTETHPGGLFATLPTDRVALVLGTAAHAHDFDDAHLPTLVHPSTVAVPTALAHARIDGLSGAQLVRAVAIGSEISIRIGLAAVQDGSGDSILFDRGLHMTSVCGTVGAAVTAGLLRGLSSGQLAHAITSAMSFSSGLLESNRVGGTVKPVHAGWAAAAGTTAAGLAGHGLSGAPTAFEGRFGFARAFIGAAANLDAVTQQLGDHWHYLSTGVKPFPTNGFTHPGIDTALQLRAAGVAAGQIVEVELALAAPTLRAVADPPADKAEPASGYSARFSAPFTFAVALHGGGGLGVALNDFTDDIIDNPEILALAHRITCTAGDRETKRFPDHLGCTARALLTDGTTRTISVEDSLGSPARPLRPDQIREKFDSNAAHLADPRHLREQLVTVPALPNALDLFTALSTVIATASEQNTPAPVADGDLATRTPRAQHRNTQRPTP</sequence>
<dbReference type="InterPro" id="IPR045337">
    <property type="entry name" value="MmgE_PrpD_C"/>
</dbReference>
<protein>
    <submittedName>
        <fullName evidence="5">MmgE/PrpD family protein</fullName>
    </submittedName>
</protein>
<proteinExistence type="inferred from homology"/>
<evidence type="ECO:0000313" key="6">
    <source>
        <dbReference type="Proteomes" id="UP000323876"/>
    </source>
</evidence>
<dbReference type="Gene3D" id="3.30.1330.120">
    <property type="entry name" value="2-methylcitrate dehydratase PrpD"/>
    <property type="match status" value="1"/>
</dbReference>
<feature type="domain" description="MmgE/PrpD C-terminal" evidence="4">
    <location>
        <begin position="271"/>
        <end position="440"/>
    </location>
</feature>
<dbReference type="Pfam" id="PF03972">
    <property type="entry name" value="MmgE_PrpD_N"/>
    <property type="match status" value="1"/>
</dbReference>
<dbReference type="AlphaFoldDB" id="A0A5N0DV57"/>
<dbReference type="InterPro" id="IPR036148">
    <property type="entry name" value="MmgE/PrpD_sf"/>
</dbReference>
<accession>A0A5N0DV57</accession>
<feature type="compositionally biased region" description="Basic residues" evidence="2">
    <location>
        <begin position="484"/>
        <end position="495"/>
    </location>
</feature>
<comment type="similarity">
    <text evidence="1">Belongs to the PrpD family.</text>
</comment>
<feature type="domain" description="MmgE/PrpD N-terminal" evidence="3">
    <location>
        <begin position="9"/>
        <end position="246"/>
    </location>
</feature>
<evidence type="ECO:0000259" key="3">
    <source>
        <dbReference type="Pfam" id="PF03972"/>
    </source>
</evidence>
<evidence type="ECO:0000256" key="2">
    <source>
        <dbReference type="SAM" id="MobiDB-lite"/>
    </source>
</evidence>
<evidence type="ECO:0000259" key="4">
    <source>
        <dbReference type="Pfam" id="PF19305"/>
    </source>
</evidence>
<name>A0A5N0DV57_9NOCA</name>
<dbReference type="PANTHER" id="PTHR16943">
    <property type="entry name" value="2-METHYLCITRATE DEHYDRATASE-RELATED"/>
    <property type="match status" value="1"/>
</dbReference>
<dbReference type="InterPro" id="IPR045336">
    <property type="entry name" value="MmgE_PrpD_N"/>
</dbReference>
<dbReference type="PANTHER" id="PTHR16943:SF8">
    <property type="entry name" value="2-METHYLCITRATE DEHYDRATASE"/>
    <property type="match status" value="1"/>
</dbReference>
<dbReference type="InterPro" id="IPR005656">
    <property type="entry name" value="MmgE_PrpD"/>
</dbReference>
<dbReference type="Pfam" id="PF19305">
    <property type="entry name" value="MmgE_PrpD_C"/>
    <property type="match status" value="1"/>
</dbReference>
<gene>
    <name evidence="5" type="ORF">F3087_40665</name>
</gene>
<organism evidence="5 6">
    <name type="scientific">Nocardia colli</name>
    <dbReference type="NCBI Taxonomy" id="2545717"/>
    <lineage>
        <taxon>Bacteria</taxon>
        <taxon>Bacillati</taxon>
        <taxon>Actinomycetota</taxon>
        <taxon>Actinomycetes</taxon>
        <taxon>Mycobacteriales</taxon>
        <taxon>Nocardiaceae</taxon>
        <taxon>Nocardia</taxon>
    </lineage>
</organism>
<dbReference type="InterPro" id="IPR042188">
    <property type="entry name" value="MmgE/PrpD_sf_2"/>
</dbReference>
<dbReference type="Proteomes" id="UP000323876">
    <property type="component" value="Unassembled WGS sequence"/>
</dbReference>
<keyword evidence="6" id="KW-1185">Reference proteome</keyword>
<evidence type="ECO:0000256" key="1">
    <source>
        <dbReference type="ARBA" id="ARBA00006174"/>
    </source>
</evidence>
<reference evidence="5 6" key="1">
    <citation type="submission" date="2019-09" db="EMBL/GenBank/DDBJ databases">
        <authorList>
            <person name="Wang X."/>
        </authorList>
    </citation>
    <scope>NUCLEOTIDE SEQUENCE [LARGE SCALE GENOMIC DNA]</scope>
    <source>
        <strain evidence="5 6">CICC 11023</strain>
    </source>
</reference>
<dbReference type="EMBL" id="VXLC01000032">
    <property type="protein sequence ID" value="KAA8880633.1"/>
    <property type="molecule type" value="Genomic_DNA"/>
</dbReference>
<dbReference type="SUPFAM" id="SSF103378">
    <property type="entry name" value="2-methylcitrate dehydratase PrpD"/>
    <property type="match status" value="1"/>
</dbReference>